<evidence type="ECO:0000313" key="16">
    <source>
        <dbReference type="Proteomes" id="UP001152320"/>
    </source>
</evidence>
<dbReference type="PANTHER" id="PTHR11067:SF9">
    <property type="entry name" value="INOSINE TRIPHOSPHATE PYROPHOSPHATASE"/>
    <property type="match status" value="1"/>
</dbReference>
<comment type="catalytic activity">
    <reaction evidence="12">
        <text>N(6)-hydroxy-dATP + H2O = N(6)-hydroxy-dAMP + diphosphate + H(+)</text>
        <dbReference type="Rhea" id="RHEA:83971"/>
        <dbReference type="ChEBI" id="CHEBI:15377"/>
        <dbReference type="ChEBI" id="CHEBI:15378"/>
        <dbReference type="ChEBI" id="CHEBI:33019"/>
        <dbReference type="ChEBI" id="CHEBI:233529"/>
        <dbReference type="ChEBI" id="CHEBI:233530"/>
    </reaction>
    <physiologicalReaction direction="left-to-right" evidence="12">
        <dbReference type="Rhea" id="RHEA:83972"/>
    </physiologicalReaction>
</comment>
<evidence type="ECO:0000256" key="14">
    <source>
        <dbReference type="RuleBase" id="RU003781"/>
    </source>
</evidence>
<dbReference type="GO" id="GO:0000166">
    <property type="term" value="F:nucleotide binding"/>
    <property type="evidence" value="ECO:0007669"/>
    <property type="project" value="UniProtKB-KW"/>
</dbReference>
<evidence type="ECO:0000256" key="1">
    <source>
        <dbReference type="ARBA" id="ARBA00004496"/>
    </source>
</evidence>
<dbReference type="InterPro" id="IPR027502">
    <property type="entry name" value="ITPase"/>
</dbReference>
<dbReference type="GO" id="GO:0009117">
    <property type="term" value="P:nucleotide metabolic process"/>
    <property type="evidence" value="ECO:0007669"/>
    <property type="project" value="UniProtKB-KW"/>
</dbReference>
<feature type="binding site" evidence="13">
    <location>
        <begin position="95"/>
        <end position="96"/>
    </location>
    <ligand>
        <name>ITP</name>
        <dbReference type="ChEBI" id="CHEBI:61402"/>
    </ligand>
</feature>
<evidence type="ECO:0000256" key="11">
    <source>
        <dbReference type="ARBA" id="ARBA00093255"/>
    </source>
</evidence>
<comment type="caution">
    <text evidence="15">The sequence shown here is derived from an EMBL/GenBank/DDBJ whole genome shotgun (WGS) entry which is preliminary data.</text>
</comment>
<comment type="catalytic activity">
    <reaction evidence="10">
        <text>ITP + H2O = IMP + diphosphate + H(+)</text>
        <dbReference type="Rhea" id="RHEA:29399"/>
        <dbReference type="ChEBI" id="CHEBI:15377"/>
        <dbReference type="ChEBI" id="CHEBI:15378"/>
        <dbReference type="ChEBI" id="CHEBI:33019"/>
        <dbReference type="ChEBI" id="CHEBI:58053"/>
        <dbReference type="ChEBI" id="CHEBI:61402"/>
        <dbReference type="EC" id="3.6.1.66"/>
    </reaction>
    <physiologicalReaction direction="left-to-right" evidence="10">
        <dbReference type="Rhea" id="RHEA:29400"/>
    </physiologicalReaction>
</comment>
<sequence length="233" mass="25855">MIKLVFKYLEPYNYLQKLRGCSSIAMALKNSGKTLVFVTGNVKKLEEVNAILEGKVKVEARSIDLPEFQGEPEFISVAKCKEAIKHIDGPVIVEDTCLCFNALGGLPGPYIKWFLKKLGPEGLHRMLLGWDDKSAYALCTFAYSSGDPDEEIKVFSGKTPGTIVEPRGPTDFGWDPCFQPDGFDQTYAEMPKDIKNDISHRGKALAALAEYLLSSGEAKKKMRIEEPDGLIEK</sequence>
<evidence type="ECO:0000256" key="4">
    <source>
        <dbReference type="ARBA" id="ARBA00022723"/>
    </source>
</evidence>
<dbReference type="FunFam" id="3.90.950.10:FF:000003">
    <property type="entry name" value="Inosine triphosphate pyrophosphatase"/>
    <property type="match status" value="1"/>
</dbReference>
<keyword evidence="8 13" id="KW-0546">Nucleotide metabolism</keyword>
<dbReference type="Pfam" id="PF01725">
    <property type="entry name" value="Ham1p_like"/>
    <property type="match status" value="1"/>
</dbReference>
<evidence type="ECO:0000256" key="9">
    <source>
        <dbReference type="ARBA" id="ARBA00054940"/>
    </source>
</evidence>
<dbReference type="CDD" id="cd00515">
    <property type="entry name" value="HAM1"/>
    <property type="match status" value="1"/>
</dbReference>
<comment type="cofactor">
    <cofactor evidence="13">
        <name>Mg(2+)</name>
        <dbReference type="ChEBI" id="CHEBI:18420"/>
    </cofactor>
    <cofactor evidence="13">
        <name>Mn(2+)</name>
        <dbReference type="ChEBI" id="CHEBI:29035"/>
    </cofactor>
    <text evidence="13">Binds 1 divalent metal cation per subunit; can use either Mg(2+) or Mn(2+).</text>
</comment>
<dbReference type="AlphaFoldDB" id="A0A9Q1H7T7"/>
<feature type="binding site" evidence="13">
    <location>
        <begin position="39"/>
        <end position="44"/>
    </location>
    <ligand>
        <name>ITP</name>
        <dbReference type="ChEBI" id="CHEBI:61402"/>
    </ligand>
</feature>
<name>A0A9Q1H7T7_HOLLE</name>
<evidence type="ECO:0000256" key="5">
    <source>
        <dbReference type="ARBA" id="ARBA00022741"/>
    </source>
</evidence>
<comment type="similarity">
    <text evidence="2 13 14">Belongs to the HAM1 NTPase family.</text>
</comment>
<keyword evidence="5 13" id="KW-0547">Nucleotide-binding</keyword>
<comment type="catalytic activity">
    <reaction evidence="11">
        <text>dITP + H2O = dIMP + diphosphate + H(+)</text>
        <dbReference type="Rhea" id="RHEA:28342"/>
        <dbReference type="ChEBI" id="CHEBI:15377"/>
        <dbReference type="ChEBI" id="CHEBI:15378"/>
        <dbReference type="ChEBI" id="CHEBI:33019"/>
        <dbReference type="ChEBI" id="CHEBI:61194"/>
        <dbReference type="ChEBI" id="CHEBI:61382"/>
        <dbReference type="EC" id="3.6.1.66"/>
    </reaction>
    <physiologicalReaction direction="left-to-right" evidence="11">
        <dbReference type="Rhea" id="RHEA:28343"/>
    </physiologicalReaction>
</comment>
<feature type="binding site" evidence="13">
    <location>
        <position position="67"/>
    </location>
    <ligand>
        <name>Mg(2+)</name>
        <dbReference type="ChEBI" id="CHEBI:18420"/>
    </ligand>
</feature>
<comment type="function">
    <text evidence="9">Pyrophosphatase that hydrolyzes the non-canonical purine nucleotides inosine triphosphate (ITP), deoxyinosine triphosphate (dITP) as well as 2'-deoxy-N-6-hydroxylaminopurine triphosphate (dHAPTP) and xanthosine 5'-triphosphate (XTP) to their respective monophosphate derivatives. The enzyme does not distinguish between the deoxy- and ribose forms. Probably excludes non-canonical purines from RNA and DNA precursor pools, thus preventing their incorporation into RNA and DNA and avoiding chromosomal lesions.</text>
</comment>
<dbReference type="EMBL" id="JAIZAY010000007">
    <property type="protein sequence ID" value="KAJ8038892.1"/>
    <property type="molecule type" value="Genomic_DNA"/>
</dbReference>
<dbReference type="OrthoDB" id="6288734at2759"/>
<comment type="function">
    <text evidence="13">Pyrophosphatase that hydrolyzes non-canonical purine nucleotides such as inosine triphosphate (ITP), deoxyinosine triphosphate (dITP) or xanthosine 5'-triphosphate (XTP) to their respective monophosphate derivatives. The enzyme does not distinguish between the deoxy- and ribose forms. Probably excludes non-canonical purines from RNA and DNA precursor pools, thus preventing their incorporation into RNA and DNA and avoiding chromosomal lesions.</text>
</comment>
<dbReference type="EC" id="3.6.1.66" evidence="13"/>
<evidence type="ECO:0000256" key="7">
    <source>
        <dbReference type="ARBA" id="ARBA00022842"/>
    </source>
</evidence>
<evidence type="ECO:0000256" key="8">
    <source>
        <dbReference type="ARBA" id="ARBA00023080"/>
    </source>
</evidence>
<dbReference type="GO" id="GO:0035870">
    <property type="term" value="F:dITP diphosphatase activity"/>
    <property type="evidence" value="ECO:0007669"/>
    <property type="project" value="UniProtKB-UniRule"/>
</dbReference>
<keyword evidence="7 13" id="KW-0460">Magnesium</keyword>
<evidence type="ECO:0000256" key="10">
    <source>
        <dbReference type="ARBA" id="ARBA00093218"/>
    </source>
</evidence>
<feature type="binding site" evidence="13">
    <location>
        <begin position="200"/>
        <end position="201"/>
    </location>
    <ligand>
        <name>ITP</name>
        <dbReference type="ChEBI" id="CHEBI:61402"/>
    </ligand>
</feature>
<dbReference type="GO" id="GO:0036222">
    <property type="term" value="F:XTP diphosphatase activity"/>
    <property type="evidence" value="ECO:0007669"/>
    <property type="project" value="UniProtKB-UniRule"/>
</dbReference>
<keyword evidence="16" id="KW-1185">Reference proteome</keyword>
<gene>
    <name evidence="15" type="ORF">HOLleu_16452</name>
</gene>
<comment type="catalytic activity">
    <reaction evidence="13">
        <text>XTP + H2O = XMP + diphosphate + H(+)</text>
        <dbReference type="Rhea" id="RHEA:28610"/>
        <dbReference type="ChEBI" id="CHEBI:15377"/>
        <dbReference type="ChEBI" id="CHEBI:15378"/>
        <dbReference type="ChEBI" id="CHEBI:33019"/>
        <dbReference type="ChEBI" id="CHEBI:57464"/>
        <dbReference type="ChEBI" id="CHEBI:61314"/>
        <dbReference type="EC" id="3.6.1.66"/>
    </reaction>
</comment>
<dbReference type="GO" id="GO:0036220">
    <property type="term" value="F:ITP diphosphatase activity"/>
    <property type="evidence" value="ECO:0007669"/>
    <property type="project" value="UniProtKB-UniRule"/>
</dbReference>
<dbReference type="Proteomes" id="UP001152320">
    <property type="component" value="Chromosome 7"/>
</dbReference>
<evidence type="ECO:0000256" key="6">
    <source>
        <dbReference type="ARBA" id="ARBA00022801"/>
    </source>
</evidence>
<evidence type="ECO:0000256" key="12">
    <source>
        <dbReference type="ARBA" id="ARBA00093271"/>
    </source>
</evidence>
<evidence type="ECO:0000256" key="2">
    <source>
        <dbReference type="ARBA" id="ARBA00008023"/>
    </source>
</evidence>
<comment type="subcellular location">
    <subcellularLocation>
        <location evidence="1 13">Cytoplasm</location>
    </subcellularLocation>
</comment>
<evidence type="ECO:0000313" key="15">
    <source>
        <dbReference type="EMBL" id="KAJ8038892.1"/>
    </source>
</evidence>
<feature type="binding site" evidence="13">
    <location>
        <position position="79"/>
    </location>
    <ligand>
        <name>ITP</name>
        <dbReference type="ChEBI" id="CHEBI:61402"/>
    </ligand>
</feature>
<keyword evidence="6 13" id="KW-0378">Hydrolase</keyword>
<keyword evidence="3 13" id="KW-0963">Cytoplasm</keyword>
<proteinExistence type="inferred from homology"/>
<dbReference type="GO" id="GO:0009204">
    <property type="term" value="P:deoxyribonucleoside triphosphate catabolic process"/>
    <property type="evidence" value="ECO:0007669"/>
    <property type="project" value="UniProtKB-UniRule"/>
</dbReference>
<reference evidence="15" key="1">
    <citation type="submission" date="2021-10" db="EMBL/GenBank/DDBJ databases">
        <title>Tropical sea cucumber genome reveals ecological adaptation and Cuvierian tubules defense mechanism.</title>
        <authorList>
            <person name="Chen T."/>
        </authorList>
    </citation>
    <scope>NUCLEOTIDE SEQUENCE</scope>
    <source>
        <strain evidence="15">Nanhai2018</strain>
        <tissue evidence="15">Muscle</tissue>
    </source>
</reference>
<feature type="binding site" evidence="13">
    <location>
        <begin position="172"/>
        <end position="175"/>
    </location>
    <ligand>
        <name>ITP</name>
        <dbReference type="ChEBI" id="CHEBI:61402"/>
    </ligand>
</feature>
<evidence type="ECO:0000256" key="13">
    <source>
        <dbReference type="HAMAP-Rule" id="MF_03148"/>
    </source>
</evidence>
<dbReference type="SUPFAM" id="SSF52972">
    <property type="entry name" value="ITPase-like"/>
    <property type="match status" value="1"/>
</dbReference>
<dbReference type="PANTHER" id="PTHR11067">
    <property type="entry name" value="INOSINE TRIPHOSPHATE PYROPHOSPHATASE/HAM1 PROTEIN"/>
    <property type="match status" value="1"/>
</dbReference>
<protein>
    <recommendedName>
        <fullName evidence="13">Inosine triphosphate pyrophosphatase</fullName>
        <shortName evidence="13">ITPase</shortName>
        <shortName evidence="13">Inosine triphosphatase</shortName>
        <ecNumber evidence="13">3.6.1.66</ecNumber>
    </recommendedName>
    <alternativeName>
        <fullName evidence="13">Non-canonical purine NTP pyrophosphatase</fullName>
    </alternativeName>
    <alternativeName>
        <fullName evidence="13">Non-standard purine NTP pyrophosphatase</fullName>
    </alternativeName>
    <alternativeName>
        <fullName evidence="13">Nucleoside-triphosphate diphosphatase</fullName>
    </alternativeName>
    <alternativeName>
        <fullName evidence="13">Nucleoside-triphosphate pyrophosphatase</fullName>
        <shortName evidence="13">NTPase</shortName>
    </alternativeName>
    <alternativeName>
        <fullName evidence="13">XTP/dITP diphosphatase</fullName>
    </alternativeName>
</protein>
<dbReference type="NCBIfam" id="TIGR00042">
    <property type="entry name" value="RdgB/HAM1 family non-canonical purine NTP pyrophosphatase"/>
    <property type="match status" value="1"/>
</dbReference>
<organism evidence="15 16">
    <name type="scientific">Holothuria leucospilota</name>
    <name type="common">Black long sea cucumber</name>
    <name type="synonym">Mertensiothuria leucospilota</name>
    <dbReference type="NCBI Taxonomy" id="206669"/>
    <lineage>
        <taxon>Eukaryota</taxon>
        <taxon>Metazoa</taxon>
        <taxon>Echinodermata</taxon>
        <taxon>Eleutherozoa</taxon>
        <taxon>Echinozoa</taxon>
        <taxon>Holothuroidea</taxon>
        <taxon>Aspidochirotacea</taxon>
        <taxon>Aspidochirotida</taxon>
        <taxon>Holothuriidae</taxon>
        <taxon>Holothuria</taxon>
    </lineage>
</organism>
<dbReference type="GO" id="GO:0046872">
    <property type="term" value="F:metal ion binding"/>
    <property type="evidence" value="ECO:0007669"/>
    <property type="project" value="UniProtKB-KW"/>
</dbReference>
<feature type="binding site" evidence="13">
    <location>
        <position position="195"/>
    </location>
    <ligand>
        <name>ITP</name>
        <dbReference type="ChEBI" id="CHEBI:61402"/>
    </ligand>
</feature>
<accession>A0A9Q1H7T7</accession>
<dbReference type="InterPro" id="IPR002637">
    <property type="entry name" value="RdgB/HAM1"/>
</dbReference>
<keyword evidence="4 13" id="KW-0479">Metal-binding</keyword>
<dbReference type="InterPro" id="IPR029001">
    <property type="entry name" value="ITPase-like_fam"/>
</dbReference>
<keyword evidence="13" id="KW-0464">Manganese</keyword>
<comment type="subunit">
    <text evidence="13">Homodimer.</text>
</comment>
<dbReference type="Gene3D" id="3.90.950.10">
    <property type="match status" value="1"/>
</dbReference>
<feature type="binding site" evidence="13">
    <location>
        <position position="95"/>
    </location>
    <ligand>
        <name>Mg(2+)</name>
        <dbReference type="ChEBI" id="CHEBI:18420"/>
    </ligand>
</feature>
<dbReference type="HAMAP" id="MF_03148">
    <property type="entry name" value="HAM1_NTPase"/>
    <property type="match status" value="1"/>
</dbReference>
<evidence type="ECO:0000256" key="3">
    <source>
        <dbReference type="ARBA" id="ARBA00022490"/>
    </source>
</evidence>
<dbReference type="GO" id="GO:0005737">
    <property type="term" value="C:cytoplasm"/>
    <property type="evidence" value="ECO:0007669"/>
    <property type="project" value="UniProtKB-SubCell"/>
</dbReference>